<dbReference type="PRINTS" id="PR00368">
    <property type="entry name" value="FADPNR"/>
</dbReference>
<gene>
    <name evidence="5" type="ORF">RJ640_012593</name>
</gene>
<evidence type="ECO:0000313" key="6">
    <source>
        <dbReference type="Proteomes" id="UP001187471"/>
    </source>
</evidence>
<dbReference type="InterPro" id="IPR050097">
    <property type="entry name" value="Ferredoxin-NADP_redctase_2"/>
</dbReference>
<dbReference type="EMBL" id="JAVXUO010001753">
    <property type="protein sequence ID" value="KAK2979441.1"/>
    <property type="molecule type" value="Genomic_DNA"/>
</dbReference>
<keyword evidence="2" id="KW-0285">Flavoprotein</keyword>
<comment type="caution">
    <text evidence="5">The sequence shown here is derived from an EMBL/GenBank/DDBJ whole genome shotgun (WGS) entry which is preliminary data.</text>
</comment>
<dbReference type="Proteomes" id="UP001187471">
    <property type="component" value="Unassembled WGS sequence"/>
</dbReference>
<dbReference type="GO" id="GO:0016491">
    <property type="term" value="F:oxidoreductase activity"/>
    <property type="evidence" value="ECO:0007669"/>
    <property type="project" value="UniProtKB-KW"/>
</dbReference>
<dbReference type="InterPro" id="IPR023753">
    <property type="entry name" value="FAD/NAD-binding_dom"/>
</dbReference>
<dbReference type="SUPFAM" id="SSF51905">
    <property type="entry name" value="FAD/NAD(P)-binding domain"/>
    <property type="match status" value="1"/>
</dbReference>
<sequence>MASSDICKTELSSLVFEILTDEMEDFTGRSRKRHNSKTGTNLGVHEYTEMHFVLILTLAYIHQSPFAGICDMLALLNFNVASGECFRVVNNPNVTLHFNTETLDIVSNTKGQMSGILIRKVDTGEESVLDAKGLFYAIGHTPNSQLLEGQVDLDDSGYVLVEEGTAKTSVAGVFAAGDVQGRGVIKGQSSCTVGAALASKPPALFLRARHDTVSPPSPS</sequence>
<evidence type="ECO:0000259" key="4">
    <source>
        <dbReference type="Pfam" id="PF07992"/>
    </source>
</evidence>
<dbReference type="Gene3D" id="3.50.50.60">
    <property type="entry name" value="FAD/NAD(P)-binding domain"/>
    <property type="match status" value="2"/>
</dbReference>
<dbReference type="AlphaFoldDB" id="A0AA88UEV5"/>
<accession>A0AA88UEV5</accession>
<comment type="similarity">
    <text evidence="1">Belongs to the class-II pyridine nucleotide-disulfide oxidoreductase family.</text>
</comment>
<organism evidence="5 6">
    <name type="scientific">Escallonia rubra</name>
    <dbReference type="NCBI Taxonomy" id="112253"/>
    <lineage>
        <taxon>Eukaryota</taxon>
        <taxon>Viridiplantae</taxon>
        <taxon>Streptophyta</taxon>
        <taxon>Embryophyta</taxon>
        <taxon>Tracheophyta</taxon>
        <taxon>Spermatophyta</taxon>
        <taxon>Magnoliopsida</taxon>
        <taxon>eudicotyledons</taxon>
        <taxon>Gunneridae</taxon>
        <taxon>Pentapetalae</taxon>
        <taxon>asterids</taxon>
        <taxon>campanulids</taxon>
        <taxon>Escalloniales</taxon>
        <taxon>Escalloniaceae</taxon>
        <taxon>Escallonia</taxon>
    </lineage>
</organism>
<dbReference type="GO" id="GO:0097237">
    <property type="term" value="P:cellular response to toxic substance"/>
    <property type="evidence" value="ECO:0007669"/>
    <property type="project" value="UniProtKB-ARBA"/>
</dbReference>
<feature type="domain" description="FAD/NAD(P)-binding" evidence="4">
    <location>
        <begin position="89"/>
        <end position="182"/>
    </location>
</feature>
<dbReference type="Pfam" id="PF07992">
    <property type="entry name" value="Pyr_redox_2"/>
    <property type="match status" value="1"/>
</dbReference>
<protein>
    <recommendedName>
        <fullName evidence="4">FAD/NAD(P)-binding domain-containing protein</fullName>
    </recommendedName>
</protein>
<keyword evidence="6" id="KW-1185">Reference proteome</keyword>
<dbReference type="InterPro" id="IPR036188">
    <property type="entry name" value="FAD/NAD-bd_sf"/>
</dbReference>
<evidence type="ECO:0000256" key="2">
    <source>
        <dbReference type="ARBA" id="ARBA00022630"/>
    </source>
</evidence>
<keyword evidence="3" id="KW-0560">Oxidoreductase</keyword>
<dbReference type="PRINTS" id="PR00469">
    <property type="entry name" value="PNDRDTASEII"/>
</dbReference>
<evidence type="ECO:0000256" key="1">
    <source>
        <dbReference type="ARBA" id="ARBA00009333"/>
    </source>
</evidence>
<proteinExistence type="inferred from homology"/>
<reference evidence="5" key="1">
    <citation type="submission" date="2022-12" db="EMBL/GenBank/DDBJ databases">
        <title>Draft genome assemblies for two species of Escallonia (Escalloniales).</title>
        <authorList>
            <person name="Chanderbali A."/>
            <person name="Dervinis C."/>
            <person name="Anghel I."/>
            <person name="Soltis D."/>
            <person name="Soltis P."/>
            <person name="Zapata F."/>
        </authorList>
    </citation>
    <scope>NUCLEOTIDE SEQUENCE</scope>
    <source>
        <strain evidence="5">UCBG92.1500</strain>
        <tissue evidence="5">Leaf</tissue>
    </source>
</reference>
<evidence type="ECO:0000256" key="3">
    <source>
        <dbReference type="ARBA" id="ARBA00023002"/>
    </source>
</evidence>
<evidence type="ECO:0000313" key="5">
    <source>
        <dbReference type="EMBL" id="KAK2979441.1"/>
    </source>
</evidence>
<name>A0AA88UEV5_9ASTE</name>
<dbReference type="PANTHER" id="PTHR48105">
    <property type="entry name" value="THIOREDOXIN REDUCTASE 1-RELATED-RELATED"/>
    <property type="match status" value="1"/>
</dbReference>